<dbReference type="Proteomes" id="UP000289738">
    <property type="component" value="Chromosome B01"/>
</dbReference>
<dbReference type="EMBL" id="SDMP01000011">
    <property type="protein sequence ID" value="RYR29651.1"/>
    <property type="molecule type" value="Genomic_DNA"/>
</dbReference>
<comment type="caution">
    <text evidence="2">The sequence shown here is derived from an EMBL/GenBank/DDBJ whole genome shotgun (WGS) entry which is preliminary data.</text>
</comment>
<evidence type="ECO:0000259" key="1">
    <source>
        <dbReference type="Pfam" id="PF03101"/>
    </source>
</evidence>
<name>A0A445ATB2_ARAHY</name>
<protein>
    <recommendedName>
        <fullName evidence="1">FAR1 domain-containing protein</fullName>
    </recommendedName>
</protein>
<reference evidence="2 3" key="1">
    <citation type="submission" date="2019-01" db="EMBL/GenBank/DDBJ databases">
        <title>Sequencing of cultivated peanut Arachis hypogaea provides insights into genome evolution and oil improvement.</title>
        <authorList>
            <person name="Chen X."/>
        </authorList>
    </citation>
    <scope>NUCLEOTIDE SEQUENCE [LARGE SCALE GENOMIC DNA]</scope>
    <source>
        <strain evidence="3">cv. Fuhuasheng</strain>
        <tissue evidence="2">Leaves</tissue>
    </source>
</reference>
<sequence length="138" mass="15483">MDHSTSDCQLNPGEVDYEFESNEVPEFLTWCNVQPLSVVDDELVLKVGMTFTTLEDAGKFYRNYAKAAGFSTRVRCTNRKGNEIKNQLITCSREGKWKSKISPTEKTNPTAGLNCPARIYKHTPAVQVKQRCSNSTGN</sequence>
<dbReference type="Pfam" id="PF03101">
    <property type="entry name" value="FAR1"/>
    <property type="match status" value="1"/>
</dbReference>
<dbReference type="InterPro" id="IPR004330">
    <property type="entry name" value="FAR1_DNA_bnd_dom"/>
</dbReference>
<accession>A0A445ATB2</accession>
<evidence type="ECO:0000313" key="2">
    <source>
        <dbReference type="EMBL" id="RYR29651.1"/>
    </source>
</evidence>
<keyword evidence="3" id="KW-1185">Reference proteome</keyword>
<feature type="domain" description="FAR1" evidence="1">
    <location>
        <begin position="59"/>
        <end position="120"/>
    </location>
</feature>
<gene>
    <name evidence="2" type="ORF">Ahy_B01g054104</name>
</gene>
<dbReference type="PANTHER" id="PTHR46328:SF27">
    <property type="entry name" value="OS12G0287500 PROTEIN"/>
    <property type="match status" value="1"/>
</dbReference>
<organism evidence="2 3">
    <name type="scientific">Arachis hypogaea</name>
    <name type="common">Peanut</name>
    <dbReference type="NCBI Taxonomy" id="3818"/>
    <lineage>
        <taxon>Eukaryota</taxon>
        <taxon>Viridiplantae</taxon>
        <taxon>Streptophyta</taxon>
        <taxon>Embryophyta</taxon>
        <taxon>Tracheophyta</taxon>
        <taxon>Spermatophyta</taxon>
        <taxon>Magnoliopsida</taxon>
        <taxon>eudicotyledons</taxon>
        <taxon>Gunneridae</taxon>
        <taxon>Pentapetalae</taxon>
        <taxon>rosids</taxon>
        <taxon>fabids</taxon>
        <taxon>Fabales</taxon>
        <taxon>Fabaceae</taxon>
        <taxon>Papilionoideae</taxon>
        <taxon>50 kb inversion clade</taxon>
        <taxon>dalbergioids sensu lato</taxon>
        <taxon>Dalbergieae</taxon>
        <taxon>Pterocarpus clade</taxon>
        <taxon>Arachis</taxon>
    </lineage>
</organism>
<dbReference type="PANTHER" id="PTHR46328">
    <property type="entry name" value="FAR-RED IMPAIRED RESPONSIVE (FAR1) FAMILY PROTEIN-RELATED"/>
    <property type="match status" value="1"/>
</dbReference>
<dbReference type="AlphaFoldDB" id="A0A445ATB2"/>
<evidence type="ECO:0000313" key="3">
    <source>
        <dbReference type="Proteomes" id="UP000289738"/>
    </source>
</evidence>
<proteinExistence type="predicted"/>